<dbReference type="Proteomes" id="UP000324897">
    <property type="component" value="Unassembled WGS sequence"/>
</dbReference>
<dbReference type="AlphaFoldDB" id="A0A5J9UGD6"/>
<reference evidence="1 2" key="1">
    <citation type="journal article" date="2019" name="Sci. Rep.">
        <title>A high-quality genome of Eragrostis curvula grass provides insights into Poaceae evolution and supports new strategies to enhance forage quality.</title>
        <authorList>
            <person name="Carballo J."/>
            <person name="Santos B.A.C.M."/>
            <person name="Zappacosta D."/>
            <person name="Garbus I."/>
            <person name="Selva J.P."/>
            <person name="Gallo C.A."/>
            <person name="Diaz A."/>
            <person name="Albertini E."/>
            <person name="Caccamo M."/>
            <person name="Echenique V."/>
        </authorList>
    </citation>
    <scope>NUCLEOTIDE SEQUENCE [LARGE SCALE GENOMIC DNA]</scope>
    <source>
        <strain evidence="2">cv. Victoria</strain>
        <tissue evidence="1">Leaf</tissue>
    </source>
</reference>
<feature type="non-terminal residue" evidence="1">
    <location>
        <position position="1"/>
    </location>
</feature>
<dbReference type="OrthoDB" id="696169at2759"/>
<dbReference type="EMBL" id="RWGY01000026">
    <property type="protein sequence ID" value="TVU22218.1"/>
    <property type="molecule type" value="Genomic_DNA"/>
</dbReference>
<evidence type="ECO:0000313" key="1">
    <source>
        <dbReference type="EMBL" id="TVU22218.1"/>
    </source>
</evidence>
<dbReference type="Gramene" id="TVU22218">
    <property type="protein sequence ID" value="TVU22218"/>
    <property type="gene ID" value="EJB05_31901"/>
</dbReference>
<proteinExistence type="predicted"/>
<keyword evidence="2" id="KW-1185">Reference proteome</keyword>
<sequence length="204" mass="22914">MGSGEASTAAREVMFIRRVRNRAGHQRAHTRVREDERLAAATAEEPVRRLPGLVVWLAPTGGGALGRRKRAREERNCPGVFLPNCWSYYSTDRHRGSEFSPYGLSRATFVNCSHEINDHRYGLVRCLSTSDSFIYVLTGYHTSSAQNFKPSCGYLAMTPLDDPFLRVPENASYEDVVKFMRNGFVLGFPPSFASFRDCLVGLIQ</sequence>
<protein>
    <submittedName>
        <fullName evidence="1">Uncharacterized protein</fullName>
    </submittedName>
</protein>
<gene>
    <name evidence="1" type="ORF">EJB05_31901</name>
</gene>
<evidence type="ECO:0000313" key="2">
    <source>
        <dbReference type="Proteomes" id="UP000324897"/>
    </source>
</evidence>
<organism evidence="1 2">
    <name type="scientific">Eragrostis curvula</name>
    <name type="common">weeping love grass</name>
    <dbReference type="NCBI Taxonomy" id="38414"/>
    <lineage>
        <taxon>Eukaryota</taxon>
        <taxon>Viridiplantae</taxon>
        <taxon>Streptophyta</taxon>
        <taxon>Embryophyta</taxon>
        <taxon>Tracheophyta</taxon>
        <taxon>Spermatophyta</taxon>
        <taxon>Magnoliopsida</taxon>
        <taxon>Liliopsida</taxon>
        <taxon>Poales</taxon>
        <taxon>Poaceae</taxon>
        <taxon>PACMAD clade</taxon>
        <taxon>Chloridoideae</taxon>
        <taxon>Eragrostideae</taxon>
        <taxon>Eragrostidinae</taxon>
        <taxon>Eragrostis</taxon>
    </lineage>
</organism>
<comment type="caution">
    <text evidence="1">The sequence shown here is derived from an EMBL/GenBank/DDBJ whole genome shotgun (WGS) entry which is preliminary data.</text>
</comment>
<accession>A0A5J9UGD6</accession>
<name>A0A5J9UGD6_9POAL</name>